<evidence type="ECO:0000259" key="8">
    <source>
        <dbReference type="PROSITE" id="PS50850"/>
    </source>
</evidence>
<dbReference type="RefSeq" id="WP_341470635.1">
    <property type="nucleotide sequence ID" value="NZ_CP128400.1"/>
</dbReference>
<proteinExistence type="predicted"/>
<feature type="transmembrane region" description="Helical" evidence="7">
    <location>
        <begin position="87"/>
        <end position="113"/>
    </location>
</feature>
<feature type="domain" description="Major facilitator superfamily (MFS) profile" evidence="8">
    <location>
        <begin position="22"/>
        <end position="462"/>
    </location>
</feature>
<keyword evidence="2" id="KW-0813">Transport</keyword>
<organism evidence="9 11">
    <name type="scientific">Candidatus Chlorohelix allophototropha</name>
    <dbReference type="NCBI Taxonomy" id="3003348"/>
    <lineage>
        <taxon>Bacteria</taxon>
        <taxon>Bacillati</taxon>
        <taxon>Chloroflexota</taxon>
        <taxon>Chloroflexia</taxon>
        <taxon>Candidatus Chloroheliales</taxon>
        <taxon>Candidatus Chloroheliaceae</taxon>
        <taxon>Candidatus Chlorohelix</taxon>
    </lineage>
</organism>
<evidence type="ECO:0000256" key="4">
    <source>
        <dbReference type="ARBA" id="ARBA00022692"/>
    </source>
</evidence>
<dbReference type="Proteomes" id="UP001431572">
    <property type="component" value="Chromosome 2"/>
</dbReference>
<evidence type="ECO:0000256" key="7">
    <source>
        <dbReference type="SAM" id="Phobius"/>
    </source>
</evidence>
<feature type="transmembrane region" description="Helical" evidence="7">
    <location>
        <begin position="174"/>
        <end position="197"/>
    </location>
</feature>
<feature type="transmembrane region" description="Helical" evidence="7">
    <location>
        <begin position="243"/>
        <end position="261"/>
    </location>
</feature>
<dbReference type="GO" id="GO:0005886">
    <property type="term" value="C:plasma membrane"/>
    <property type="evidence" value="ECO:0007669"/>
    <property type="project" value="UniProtKB-SubCell"/>
</dbReference>
<gene>
    <name evidence="9" type="ORF">HXX08_23310</name>
    <name evidence="10" type="ORF">OZ401_004346</name>
</gene>
<keyword evidence="12" id="KW-1185">Reference proteome</keyword>
<keyword evidence="5 7" id="KW-1133">Transmembrane helix</keyword>
<dbReference type="SUPFAM" id="SSF103473">
    <property type="entry name" value="MFS general substrate transporter"/>
    <property type="match status" value="2"/>
</dbReference>
<dbReference type="Gene3D" id="1.20.1720.10">
    <property type="entry name" value="Multidrug resistance protein D"/>
    <property type="match status" value="1"/>
</dbReference>
<keyword evidence="3" id="KW-1003">Cell membrane</keyword>
<reference evidence="10" key="2">
    <citation type="journal article" date="2024" name="Nature">
        <title>Anoxygenic phototroph of the Chloroflexota uses a type I reaction centre.</title>
        <authorList>
            <person name="Tsuji J.M."/>
            <person name="Shaw N.A."/>
            <person name="Nagashima S."/>
            <person name="Venkiteswaran J.J."/>
            <person name="Schiff S.L."/>
            <person name="Watanabe T."/>
            <person name="Fukui M."/>
            <person name="Hanada S."/>
            <person name="Tank M."/>
            <person name="Neufeld J.D."/>
        </authorList>
    </citation>
    <scope>NUCLEOTIDE SEQUENCE</scope>
    <source>
        <strain evidence="10">L227-S17</strain>
    </source>
</reference>
<evidence type="ECO:0000256" key="5">
    <source>
        <dbReference type="ARBA" id="ARBA00022989"/>
    </source>
</evidence>
<dbReference type="Pfam" id="PF07690">
    <property type="entry name" value="MFS_1"/>
    <property type="match status" value="1"/>
</dbReference>
<feature type="transmembrane region" description="Helical" evidence="7">
    <location>
        <begin position="346"/>
        <end position="365"/>
    </location>
</feature>
<evidence type="ECO:0000256" key="1">
    <source>
        <dbReference type="ARBA" id="ARBA00004651"/>
    </source>
</evidence>
<evidence type="ECO:0000256" key="3">
    <source>
        <dbReference type="ARBA" id="ARBA00022475"/>
    </source>
</evidence>
<dbReference type="InterPro" id="IPR001958">
    <property type="entry name" value="Tet-R_TetA/multi-R_MdtG-like"/>
</dbReference>
<evidence type="ECO:0000313" key="12">
    <source>
        <dbReference type="Proteomes" id="UP001431572"/>
    </source>
</evidence>
<dbReference type="InterPro" id="IPR036259">
    <property type="entry name" value="MFS_trans_sf"/>
</dbReference>
<feature type="transmembrane region" description="Helical" evidence="7">
    <location>
        <begin position="56"/>
        <end position="75"/>
    </location>
</feature>
<dbReference type="Gene3D" id="1.20.1250.20">
    <property type="entry name" value="MFS general substrate transporter like domains"/>
    <property type="match status" value="1"/>
</dbReference>
<dbReference type="PROSITE" id="PS50850">
    <property type="entry name" value="MFS"/>
    <property type="match status" value="1"/>
</dbReference>
<dbReference type="InterPro" id="IPR004638">
    <property type="entry name" value="EmrB-like"/>
</dbReference>
<dbReference type="FunFam" id="1.20.1720.10:FF:000004">
    <property type="entry name" value="EmrB/QacA family drug resistance transporter"/>
    <property type="match status" value="1"/>
</dbReference>
<evidence type="ECO:0000256" key="6">
    <source>
        <dbReference type="ARBA" id="ARBA00023136"/>
    </source>
</evidence>
<feature type="transmembrane region" description="Helical" evidence="7">
    <location>
        <begin position="417"/>
        <end position="436"/>
    </location>
</feature>
<feature type="transmembrane region" description="Helical" evidence="7">
    <location>
        <begin position="282"/>
        <end position="305"/>
    </location>
</feature>
<dbReference type="GO" id="GO:0022857">
    <property type="term" value="F:transmembrane transporter activity"/>
    <property type="evidence" value="ECO:0007669"/>
    <property type="project" value="InterPro"/>
</dbReference>
<feature type="transmembrane region" description="Helical" evidence="7">
    <location>
        <begin position="20"/>
        <end position="44"/>
    </location>
</feature>
<feature type="transmembrane region" description="Helical" evidence="7">
    <location>
        <begin position="485"/>
        <end position="508"/>
    </location>
</feature>
<reference evidence="9 11" key="1">
    <citation type="submission" date="2020-06" db="EMBL/GenBank/DDBJ databases">
        <title>Anoxygenic phototrophic Chloroflexota member uses a Type I reaction center.</title>
        <authorList>
            <person name="Tsuji J.M."/>
            <person name="Shaw N.A."/>
            <person name="Nagashima S."/>
            <person name="Venkiteswaran J."/>
            <person name="Schiff S.L."/>
            <person name="Hanada S."/>
            <person name="Tank M."/>
            <person name="Neufeld J.D."/>
        </authorList>
    </citation>
    <scope>NUCLEOTIDE SEQUENCE [LARGE SCALE GENOMIC DNA]</scope>
    <source>
        <strain evidence="9">L227-S17</strain>
    </source>
</reference>
<keyword evidence="6 7" id="KW-0472">Membrane</keyword>
<dbReference type="InterPro" id="IPR020846">
    <property type="entry name" value="MFS_dom"/>
</dbReference>
<dbReference type="InterPro" id="IPR011701">
    <property type="entry name" value="MFS"/>
</dbReference>
<dbReference type="AlphaFoldDB" id="A0A8T7M9E2"/>
<keyword evidence="4 7" id="KW-0812">Transmembrane</keyword>
<comment type="subcellular location">
    <subcellularLocation>
        <location evidence="1">Cell membrane</location>
        <topology evidence="1">Multi-pass membrane protein</topology>
    </subcellularLocation>
</comment>
<feature type="transmembrane region" description="Helical" evidence="7">
    <location>
        <begin position="371"/>
        <end position="396"/>
    </location>
</feature>
<dbReference type="PRINTS" id="PR01035">
    <property type="entry name" value="TCRTETA"/>
</dbReference>
<feature type="transmembrane region" description="Helical" evidence="7">
    <location>
        <begin position="149"/>
        <end position="168"/>
    </location>
</feature>
<evidence type="ECO:0000313" key="11">
    <source>
        <dbReference type="Proteomes" id="UP000521676"/>
    </source>
</evidence>
<accession>A0A8T7M9E2</accession>
<evidence type="ECO:0000313" key="9">
    <source>
        <dbReference type="EMBL" id="NWJ48798.1"/>
    </source>
</evidence>
<evidence type="ECO:0000313" key="10">
    <source>
        <dbReference type="EMBL" id="WJW68729.1"/>
    </source>
</evidence>
<dbReference type="EMBL" id="CP128400">
    <property type="protein sequence ID" value="WJW68729.1"/>
    <property type="molecule type" value="Genomic_DNA"/>
</dbReference>
<dbReference type="PANTHER" id="PTHR23501:SF197">
    <property type="entry name" value="COMD"/>
    <property type="match status" value="1"/>
</dbReference>
<dbReference type="Proteomes" id="UP000521676">
    <property type="component" value="Unassembled WGS sequence"/>
</dbReference>
<dbReference type="NCBIfam" id="TIGR00711">
    <property type="entry name" value="efflux_EmrB"/>
    <property type="match status" value="1"/>
</dbReference>
<protein>
    <submittedName>
        <fullName evidence="9">MFS transporter</fullName>
    </submittedName>
</protein>
<sequence length="534" mass="56349">MVIKETAVEKPQHSENRHLVLALSGIIMSILLVALDQTIVNPAMPRIVEELQGFSLFAWVSTAYLLTSTATIPIAGKLGDMFGRKTLLLIAVFVFVGFSALSGAAPSMVWLVIFRAFQGIGAGMLQSNAFAMIAELFPNPAKRARWQGFIAAAFGFSSLLGPALGGFITDNLDWRWVFYVNVPVGVVAVLALIFNLPKSTPSGARKVDWLGSFFMTGSVVSLLLALTWGGHTEPNGYAWNSPQILGLFGIAVIMLLVFLFVETRAAEPIIPLKLFTNKAVSVIAVVSFTTGATMLGATLFIPLFIQVVKGQSASSSGALTTPLALAMVSANILTGQFIGRVGHLKWPFISGSIMAVVGMLLMLTIDTNTSLLAVTVYMMVMGFGLGQVMPSMTIVVQESISRRELGVGISSVQFFRSIGSTMGVAVIGTIVTNSYASAITAAPAAAGLPAKLLETISEPQNLLNAKVAASLPESLVDTVRTLLTAAIHSGLLVSTGVAVVVFLAALFVPSIRIKSGGKKQKSSEPAVAEKELVA</sequence>
<feature type="transmembrane region" description="Helical" evidence="7">
    <location>
        <begin position="209"/>
        <end position="231"/>
    </location>
</feature>
<dbReference type="PANTHER" id="PTHR23501">
    <property type="entry name" value="MAJOR FACILITATOR SUPERFAMILY"/>
    <property type="match status" value="1"/>
</dbReference>
<feature type="transmembrane region" description="Helical" evidence="7">
    <location>
        <begin position="119"/>
        <end position="137"/>
    </location>
</feature>
<name>A0A8T7M9E2_9CHLR</name>
<evidence type="ECO:0000256" key="2">
    <source>
        <dbReference type="ARBA" id="ARBA00022448"/>
    </source>
</evidence>
<dbReference type="CDD" id="cd17502">
    <property type="entry name" value="MFS_Azr1_MDR_like"/>
    <property type="match status" value="1"/>
</dbReference>
<feature type="transmembrane region" description="Helical" evidence="7">
    <location>
        <begin position="317"/>
        <end position="334"/>
    </location>
</feature>
<dbReference type="EMBL" id="JACATZ010000003">
    <property type="protein sequence ID" value="NWJ48798.1"/>
    <property type="molecule type" value="Genomic_DNA"/>
</dbReference>